<dbReference type="PANTHER" id="PTHR42756">
    <property type="entry name" value="TRANSCRIPTIONAL REGULATOR, MARR"/>
    <property type="match status" value="1"/>
</dbReference>
<dbReference type="Pfam" id="PF01047">
    <property type="entry name" value="MarR"/>
    <property type="match status" value="1"/>
</dbReference>
<keyword evidence="1" id="KW-0805">Transcription regulation</keyword>
<dbReference type="PROSITE" id="PS50995">
    <property type="entry name" value="HTH_MARR_2"/>
    <property type="match status" value="1"/>
</dbReference>
<dbReference type="Gene3D" id="1.10.10.10">
    <property type="entry name" value="Winged helix-like DNA-binding domain superfamily/Winged helix DNA-binding domain"/>
    <property type="match status" value="1"/>
</dbReference>
<dbReference type="Proteomes" id="UP000690515">
    <property type="component" value="Unassembled WGS sequence"/>
</dbReference>
<dbReference type="SMART" id="SM00347">
    <property type="entry name" value="HTH_MARR"/>
    <property type="match status" value="1"/>
</dbReference>
<feature type="domain" description="HTH marR-type" evidence="4">
    <location>
        <begin position="7"/>
        <end position="139"/>
    </location>
</feature>
<evidence type="ECO:0000313" key="6">
    <source>
        <dbReference type="Proteomes" id="UP000690515"/>
    </source>
</evidence>
<dbReference type="SUPFAM" id="SSF46785">
    <property type="entry name" value="Winged helix' DNA-binding domain"/>
    <property type="match status" value="1"/>
</dbReference>
<protein>
    <submittedName>
        <fullName evidence="5">MarR family transcriptional regulator</fullName>
    </submittedName>
</protein>
<reference evidence="5 6" key="1">
    <citation type="submission" date="2021-04" db="EMBL/GenBank/DDBJ databases">
        <authorList>
            <person name="Pira H."/>
            <person name="Risdian C."/>
            <person name="Wink J."/>
        </authorList>
    </citation>
    <scope>NUCLEOTIDE SEQUENCE [LARGE SCALE GENOMIC DNA]</scope>
    <source>
        <strain evidence="5 6">WH53</strain>
    </source>
</reference>
<evidence type="ECO:0000256" key="2">
    <source>
        <dbReference type="ARBA" id="ARBA00023125"/>
    </source>
</evidence>
<evidence type="ECO:0000259" key="4">
    <source>
        <dbReference type="PROSITE" id="PS50995"/>
    </source>
</evidence>
<dbReference type="InterPro" id="IPR036388">
    <property type="entry name" value="WH-like_DNA-bd_sf"/>
</dbReference>
<accession>A0ABS5ZKR5</accession>
<keyword evidence="3" id="KW-0804">Transcription</keyword>
<keyword evidence="6" id="KW-1185">Reference proteome</keyword>
<proteinExistence type="predicted"/>
<sequence length="151" mass="17368">MFTLDEIENLSVALRRVIRANHLQSHHLVKTTGLTTPQIVLLSAIQTKGEVTIKELAKEISLSQATVTTIIDRLEKKKLLIRKRSAQDKRKVHCHLTAKGLSTIEMSPALFHKYFIYHFNSLEDWEKNLIISALQRIANMMEKQPDQLNKN</sequence>
<dbReference type="PANTHER" id="PTHR42756:SF1">
    <property type="entry name" value="TRANSCRIPTIONAL REPRESSOR OF EMRAB OPERON"/>
    <property type="match status" value="1"/>
</dbReference>
<keyword evidence="2" id="KW-0238">DNA-binding</keyword>
<comment type="caution">
    <text evidence="5">The sequence shown here is derived from an EMBL/GenBank/DDBJ whole genome shotgun (WGS) entry which is preliminary data.</text>
</comment>
<evidence type="ECO:0000313" key="5">
    <source>
        <dbReference type="EMBL" id="MBU2713880.1"/>
    </source>
</evidence>
<dbReference type="PRINTS" id="PR00598">
    <property type="entry name" value="HTHMARR"/>
</dbReference>
<dbReference type="EMBL" id="JAGSOY010000114">
    <property type="protein sequence ID" value="MBU2713880.1"/>
    <property type="molecule type" value="Genomic_DNA"/>
</dbReference>
<gene>
    <name evidence="5" type="ORF">KCG35_22765</name>
</gene>
<evidence type="ECO:0000256" key="3">
    <source>
        <dbReference type="ARBA" id="ARBA00023163"/>
    </source>
</evidence>
<evidence type="ECO:0000256" key="1">
    <source>
        <dbReference type="ARBA" id="ARBA00023015"/>
    </source>
</evidence>
<name>A0ABS5ZKR5_9GAMM</name>
<organism evidence="5 6">
    <name type="scientific">Zooshikella harenae</name>
    <dbReference type="NCBI Taxonomy" id="2827238"/>
    <lineage>
        <taxon>Bacteria</taxon>
        <taxon>Pseudomonadati</taxon>
        <taxon>Pseudomonadota</taxon>
        <taxon>Gammaproteobacteria</taxon>
        <taxon>Oceanospirillales</taxon>
        <taxon>Zooshikellaceae</taxon>
        <taxon>Zooshikella</taxon>
    </lineage>
</organism>
<dbReference type="InterPro" id="IPR000835">
    <property type="entry name" value="HTH_MarR-typ"/>
</dbReference>
<dbReference type="InterPro" id="IPR036390">
    <property type="entry name" value="WH_DNA-bd_sf"/>
</dbReference>